<gene>
    <name evidence="1" type="ORF">NLG97_g731</name>
</gene>
<reference evidence="1" key="1">
    <citation type="submission" date="2022-07" db="EMBL/GenBank/DDBJ databases">
        <title>Genome Sequence of Lecanicillium saksenae.</title>
        <authorList>
            <person name="Buettner E."/>
        </authorList>
    </citation>
    <scope>NUCLEOTIDE SEQUENCE</scope>
    <source>
        <strain evidence="1">VT-O1</strain>
    </source>
</reference>
<sequence>MVSPTPSPSASTTTITPARHELASQAGPSRTIPLRTSAPECDNLRKDEEEGLKDSGYGSHESTQPLSSHDEDGILLPLSKSESTRYFPGKLTEAQISRFYVILPPVERLLVQHIARRKPLLSGCRTHKPMVIRPMLLGPTFIDAKPHIVVFCASEMRKRVKKFFDTEELVRDWCENDSCPDSLAFGVAVCGFAPELRAGDRSVSVVWDTDLGKSTNAMQGDARVETKTRFKDTICGTPIQFHANGRQANATVGGIVRLLYEDGTWDIKGLTVAHSAFKLLQDESSLDATMFDDEHEDGSMSANTDDDMSDPDSEGTGIEYFGDMSNEPAERNKECDSWAFKKPQVLHEATLADTEYGEFFDWALTELSVFKFNRIPEEECGRNSNFIERFRSFNPRSSRLSNEPVIVICGSSGLRLGRLMPEPSRIIIDPGSLFTNAYMVQFDDGTLADGDSGSWVVSEKDLDLLGQVVATDHLGAAYFIPASDILHDIVKSGVARDAMLPLPTDIWYKMRAMRSIVKMKAEEVQKQQNKGKGNQAAGALPSSPGLLSVETLDSSSVYSQTGDLQGTRISYGRLGPYLLDITTHSLTFIRIVDEFLGNGRERGWFDSYYRVPDGDAVEYRFVLDYSNDAPIELRRLCNVLEADSKTEKSEARFIRTIGQFSRSADLDEVLLEEIPSIEHTFR</sequence>
<dbReference type="Proteomes" id="UP001148737">
    <property type="component" value="Unassembled WGS sequence"/>
</dbReference>
<keyword evidence="2" id="KW-1185">Reference proteome</keyword>
<evidence type="ECO:0000313" key="1">
    <source>
        <dbReference type="EMBL" id="KAJ3498925.1"/>
    </source>
</evidence>
<organism evidence="1 2">
    <name type="scientific">Lecanicillium saksenae</name>
    <dbReference type="NCBI Taxonomy" id="468837"/>
    <lineage>
        <taxon>Eukaryota</taxon>
        <taxon>Fungi</taxon>
        <taxon>Dikarya</taxon>
        <taxon>Ascomycota</taxon>
        <taxon>Pezizomycotina</taxon>
        <taxon>Sordariomycetes</taxon>
        <taxon>Hypocreomycetidae</taxon>
        <taxon>Hypocreales</taxon>
        <taxon>Cordycipitaceae</taxon>
        <taxon>Lecanicillium</taxon>
    </lineage>
</organism>
<comment type="caution">
    <text evidence="1">The sequence shown here is derived from an EMBL/GenBank/DDBJ whole genome shotgun (WGS) entry which is preliminary data.</text>
</comment>
<protein>
    <submittedName>
        <fullName evidence="1">Uncharacterized protein</fullName>
    </submittedName>
</protein>
<name>A0ACC1R760_9HYPO</name>
<dbReference type="EMBL" id="JANAKD010000028">
    <property type="protein sequence ID" value="KAJ3498925.1"/>
    <property type="molecule type" value="Genomic_DNA"/>
</dbReference>
<proteinExistence type="predicted"/>
<accession>A0ACC1R760</accession>
<evidence type="ECO:0000313" key="2">
    <source>
        <dbReference type="Proteomes" id="UP001148737"/>
    </source>
</evidence>